<comment type="caution">
    <text evidence="2">Lacks conserved residue(s) required for the propagation of feature annotation.</text>
</comment>
<keyword evidence="5" id="KW-1185">Reference proteome</keyword>
<keyword evidence="1" id="KW-0597">Phosphoprotein</keyword>
<protein>
    <submittedName>
        <fullName evidence="4">Response regulator</fullName>
    </submittedName>
</protein>
<proteinExistence type="predicted"/>
<dbReference type="SUPFAM" id="SSF52172">
    <property type="entry name" value="CheY-like"/>
    <property type="match status" value="1"/>
</dbReference>
<accession>A0AAP2DJ21</accession>
<dbReference type="InterPro" id="IPR011006">
    <property type="entry name" value="CheY-like_superfamily"/>
</dbReference>
<dbReference type="PROSITE" id="PS50110">
    <property type="entry name" value="RESPONSE_REGULATORY"/>
    <property type="match status" value="1"/>
</dbReference>
<evidence type="ECO:0000256" key="2">
    <source>
        <dbReference type="PROSITE-ProRule" id="PRU00169"/>
    </source>
</evidence>
<dbReference type="InterPro" id="IPR050595">
    <property type="entry name" value="Bact_response_regulator"/>
</dbReference>
<gene>
    <name evidence="4" type="ORF">KK083_10350</name>
</gene>
<dbReference type="CDD" id="cd00156">
    <property type="entry name" value="REC"/>
    <property type="match status" value="1"/>
</dbReference>
<dbReference type="AlphaFoldDB" id="A0AAP2DJ21"/>
<evidence type="ECO:0000313" key="5">
    <source>
        <dbReference type="Proteomes" id="UP001319200"/>
    </source>
</evidence>
<dbReference type="Pfam" id="PF00072">
    <property type="entry name" value="Response_reg"/>
    <property type="match status" value="1"/>
</dbReference>
<reference evidence="4 5" key="1">
    <citation type="submission" date="2021-05" db="EMBL/GenBank/DDBJ databases">
        <title>A Polyphasic approach of four new species of the genus Ohtaekwangia: Ohtaekwangia histidinii sp. nov., Ohtaekwangia cretensis sp. nov., Ohtaekwangia indiensis sp. nov., Ohtaekwangia reichenbachii sp. nov. from diverse environment.</title>
        <authorList>
            <person name="Octaviana S."/>
        </authorList>
    </citation>
    <scope>NUCLEOTIDE SEQUENCE [LARGE SCALE GENOMIC DNA]</scope>
    <source>
        <strain evidence="4 5">PWU4</strain>
    </source>
</reference>
<sequence>MKILVVHRQKMVIDQVKSVLQDNSPVVIHTDSGLDGLLTSRIESFDLIICGTDLPVITGFELVRSIRTNSVNKNVPVIFIADHVDAKTEHLGNALGVAGMMAVQDVNIRLADLVQERVKPEPDRNWDDIVLKSRLN</sequence>
<comment type="caution">
    <text evidence="4">The sequence shown here is derived from an EMBL/GenBank/DDBJ whole genome shotgun (WGS) entry which is preliminary data.</text>
</comment>
<dbReference type="RefSeq" id="WP_254163148.1">
    <property type="nucleotide sequence ID" value="NZ_JAHESF010000008.1"/>
</dbReference>
<dbReference type="Gene3D" id="3.40.50.2300">
    <property type="match status" value="1"/>
</dbReference>
<feature type="domain" description="Response regulatory" evidence="3">
    <location>
        <begin position="2"/>
        <end position="121"/>
    </location>
</feature>
<dbReference type="GO" id="GO:0000160">
    <property type="term" value="P:phosphorelay signal transduction system"/>
    <property type="evidence" value="ECO:0007669"/>
    <property type="project" value="InterPro"/>
</dbReference>
<dbReference type="PANTHER" id="PTHR44591:SF25">
    <property type="entry name" value="CHEMOTAXIS TWO-COMPONENT RESPONSE REGULATOR"/>
    <property type="match status" value="1"/>
</dbReference>
<dbReference type="Proteomes" id="UP001319200">
    <property type="component" value="Unassembled WGS sequence"/>
</dbReference>
<dbReference type="PANTHER" id="PTHR44591">
    <property type="entry name" value="STRESS RESPONSE REGULATOR PROTEIN 1"/>
    <property type="match status" value="1"/>
</dbReference>
<dbReference type="EMBL" id="JAHESF010000008">
    <property type="protein sequence ID" value="MBT1697278.1"/>
    <property type="molecule type" value="Genomic_DNA"/>
</dbReference>
<evidence type="ECO:0000313" key="4">
    <source>
        <dbReference type="EMBL" id="MBT1697278.1"/>
    </source>
</evidence>
<evidence type="ECO:0000259" key="3">
    <source>
        <dbReference type="PROSITE" id="PS50110"/>
    </source>
</evidence>
<dbReference type="InterPro" id="IPR001789">
    <property type="entry name" value="Sig_transdc_resp-reg_receiver"/>
</dbReference>
<organism evidence="4 5">
    <name type="scientific">Chryseosolibacter histidini</name>
    <dbReference type="NCBI Taxonomy" id="2782349"/>
    <lineage>
        <taxon>Bacteria</taxon>
        <taxon>Pseudomonadati</taxon>
        <taxon>Bacteroidota</taxon>
        <taxon>Cytophagia</taxon>
        <taxon>Cytophagales</taxon>
        <taxon>Chryseotaleaceae</taxon>
        <taxon>Chryseosolibacter</taxon>
    </lineage>
</organism>
<evidence type="ECO:0000256" key="1">
    <source>
        <dbReference type="ARBA" id="ARBA00022553"/>
    </source>
</evidence>
<name>A0AAP2DJ21_9BACT</name>